<accession>W1IWE9</accession>
<evidence type="ECO:0000256" key="1">
    <source>
        <dbReference type="SAM" id="Phobius"/>
    </source>
</evidence>
<feature type="transmembrane region" description="Helical" evidence="1">
    <location>
        <begin position="12"/>
        <end position="32"/>
    </location>
</feature>
<comment type="caution">
    <text evidence="2">The sequence shown here is derived from an EMBL/GenBank/DDBJ whole genome shotgun (WGS) entry which is preliminary data.</text>
</comment>
<proteinExistence type="predicted"/>
<evidence type="ECO:0000313" key="2">
    <source>
        <dbReference type="EMBL" id="CDL81540.1"/>
    </source>
</evidence>
<dbReference type="STRING" id="1427518.XSR1_140016"/>
<dbReference type="EMBL" id="CBXF010000046">
    <property type="protein sequence ID" value="CDL81540.1"/>
    <property type="molecule type" value="Genomic_DNA"/>
</dbReference>
<dbReference type="AlphaFoldDB" id="W1IWE9"/>
<keyword evidence="1" id="KW-0472">Membrane</keyword>
<keyword evidence="1" id="KW-0812">Transmembrane</keyword>
<reference evidence="2" key="1">
    <citation type="submission" date="2013-11" db="EMBL/GenBank/DDBJ databases">
        <title>Draft genome sequence and annotation of the entomopathogenic bacteria, Xenorhabdus cabanillasi strain JM26 and Xenorhabdus szentirmai strain DSM 16338.</title>
        <authorList>
            <person name="Gualtieri M."/>
            <person name="Ogier J.C."/>
            <person name="Pages S."/>
            <person name="Givaudan A."/>
            <person name="Gaudriault S."/>
        </authorList>
    </citation>
    <scope>NUCLEOTIDE SEQUENCE [LARGE SCALE GENOMIC DNA]</scope>
    <source>
        <strain evidence="2">DSM 16338</strain>
    </source>
</reference>
<organism evidence="2 3">
    <name type="scientific">Xenorhabdus szentirmaii DSM 16338</name>
    <dbReference type="NCBI Taxonomy" id="1427518"/>
    <lineage>
        <taxon>Bacteria</taxon>
        <taxon>Pseudomonadati</taxon>
        <taxon>Pseudomonadota</taxon>
        <taxon>Gammaproteobacteria</taxon>
        <taxon>Enterobacterales</taxon>
        <taxon>Morganellaceae</taxon>
        <taxon>Xenorhabdus</taxon>
    </lineage>
</organism>
<keyword evidence="3" id="KW-1185">Reference proteome</keyword>
<name>W1IWE9_9GAMM</name>
<gene>
    <name evidence="2" type="ORF">XSR1_140016</name>
</gene>
<keyword evidence="1" id="KW-1133">Transmembrane helix</keyword>
<sequence>MFIVMCNFLFTLLLIYLHFWIVFFTMRGMLFVRNLQKDETGRKGR</sequence>
<protein>
    <submittedName>
        <fullName evidence="2">Uncharacterized protein</fullName>
    </submittedName>
</protein>
<evidence type="ECO:0000313" key="3">
    <source>
        <dbReference type="Proteomes" id="UP000019202"/>
    </source>
</evidence>
<dbReference type="Proteomes" id="UP000019202">
    <property type="component" value="Unassembled WGS sequence"/>
</dbReference>